<evidence type="ECO:0000256" key="2">
    <source>
        <dbReference type="ARBA" id="ARBA00009347"/>
    </source>
</evidence>
<dbReference type="Proteomes" id="UP000027866">
    <property type="component" value="Unassembled WGS sequence"/>
</dbReference>
<keyword evidence="10" id="KW-1185">Reference proteome</keyword>
<dbReference type="InterPro" id="IPR009075">
    <property type="entry name" value="AcylCo_DH/oxidase_C"/>
</dbReference>
<dbReference type="PIRSF" id="PIRSF016578">
    <property type="entry name" value="HsaA"/>
    <property type="match status" value="1"/>
</dbReference>
<proteinExistence type="inferred from homology"/>
<dbReference type="Gene3D" id="1.20.140.10">
    <property type="entry name" value="Butyryl-CoA Dehydrogenase, subunit A, domain 3"/>
    <property type="match status" value="1"/>
</dbReference>
<dbReference type="AlphaFoldDB" id="A0A074M5M9"/>
<dbReference type="PANTHER" id="PTHR43884">
    <property type="entry name" value="ACYL-COA DEHYDROGENASE"/>
    <property type="match status" value="1"/>
</dbReference>
<evidence type="ECO:0000313" key="9">
    <source>
        <dbReference type="EMBL" id="KEO90021.1"/>
    </source>
</evidence>
<name>A0A074M5M9_9SPHN</name>
<feature type="domain" description="Acyl-CoA dehydrogenase/oxidase N-terminal" evidence="8">
    <location>
        <begin position="7"/>
        <end position="123"/>
    </location>
</feature>
<evidence type="ECO:0000256" key="5">
    <source>
        <dbReference type="RuleBase" id="RU362125"/>
    </source>
</evidence>
<dbReference type="InterPro" id="IPR037069">
    <property type="entry name" value="AcylCoA_DH/ox_N_sf"/>
</dbReference>
<comment type="caution">
    <text evidence="9">The sequence shown here is derived from an EMBL/GenBank/DDBJ whole genome shotgun (WGS) entry which is preliminary data.</text>
</comment>
<evidence type="ECO:0000259" key="6">
    <source>
        <dbReference type="Pfam" id="PF00441"/>
    </source>
</evidence>
<dbReference type="SUPFAM" id="SSF47203">
    <property type="entry name" value="Acyl-CoA dehydrogenase C-terminal domain-like"/>
    <property type="match status" value="1"/>
</dbReference>
<dbReference type="GO" id="GO:0003995">
    <property type="term" value="F:acyl-CoA dehydrogenase activity"/>
    <property type="evidence" value="ECO:0007669"/>
    <property type="project" value="TreeGrafter"/>
</dbReference>
<feature type="domain" description="Acyl-CoA dehydrogenase/oxidase C-terminal" evidence="6">
    <location>
        <begin position="266"/>
        <end position="399"/>
    </location>
</feature>
<dbReference type="KEGG" id="elq:Ga0102493_111585"/>
<evidence type="ECO:0000256" key="4">
    <source>
        <dbReference type="ARBA" id="ARBA00022827"/>
    </source>
</evidence>
<dbReference type="Pfam" id="PF02770">
    <property type="entry name" value="Acyl-CoA_dh_M"/>
    <property type="match status" value="1"/>
</dbReference>
<comment type="similarity">
    <text evidence="2 5">Belongs to the acyl-CoA dehydrogenase family.</text>
</comment>
<keyword evidence="5" id="KW-0560">Oxidoreductase</keyword>
<evidence type="ECO:0000256" key="3">
    <source>
        <dbReference type="ARBA" id="ARBA00022630"/>
    </source>
</evidence>
<keyword evidence="4 5" id="KW-0274">FAD</keyword>
<evidence type="ECO:0000259" key="8">
    <source>
        <dbReference type="Pfam" id="PF02771"/>
    </source>
</evidence>
<dbReference type="InterPro" id="IPR046373">
    <property type="entry name" value="Acyl-CoA_Oxase/DH_mid-dom_sf"/>
</dbReference>
<dbReference type="InterPro" id="IPR006091">
    <property type="entry name" value="Acyl-CoA_Oxase/DH_mid-dom"/>
</dbReference>
<evidence type="ECO:0000313" key="10">
    <source>
        <dbReference type="Proteomes" id="UP000027866"/>
    </source>
</evidence>
<dbReference type="GO" id="GO:0050660">
    <property type="term" value="F:flavin adenine dinucleotide binding"/>
    <property type="evidence" value="ECO:0007669"/>
    <property type="project" value="InterPro"/>
</dbReference>
<evidence type="ECO:0000256" key="1">
    <source>
        <dbReference type="ARBA" id="ARBA00001974"/>
    </source>
</evidence>
<dbReference type="Pfam" id="PF02771">
    <property type="entry name" value="Acyl-CoA_dh_N"/>
    <property type="match status" value="1"/>
</dbReference>
<organism evidence="9 10">
    <name type="scientific">Erythrobacter litoralis</name>
    <dbReference type="NCBI Taxonomy" id="39960"/>
    <lineage>
        <taxon>Bacteria</taxon>
        <taxon>Pseudomonadati</taxon>
        <taxon>Pseudomonadota</taxon>
        <taxon>Alphaproteobacteria</taxon>
        <taxon>Sphingomonadales</taxon>
        <taxon>Erythrobacteraceae</taxon>
        <taxon>Erythrobacter/Porphyrobacter group</taxon>
        <taxon>Erythrobacter</taxon>
    </lineage>
</organism>
<dbReference type="PANTHER" id="PTHR43884:SF12">
    <property type="entry name" value="ISOVALERYL-COA DEHYDROGENASE, MITOCHONDRIAL-RELATED"/>
    <property type="match status" value="1"/>
</dbReference>
<dbReference type="EMBL" id="JMIX01000013">
    <property type="protein sequence ID" value="KEO90021.1"/>
    <property type="molecule type" value="Genomic_DNA"/>
</dbReference>
<evidence type="ECO:0000259" key="7">
    <source>
        <dbReference type="Pfam" id="PF02770"/>
    </source>
</evidence>
<dbReference type="InterPro" id="IPR036250">
    <property type="entry name" value="AcylCo_DH-like_C"/>
</dbReference>
<dbReference type="Pfam" id="PF00441">
    <property type="entry name" value="Acyl-CoA_dh_1"/>
    <property type="match status" value="1"/>
</dbReference>
<dbReference type="RefSeq" id="WP_051698416.1">
    <property type="nucleotide sequence ID" value="NZ_CP017057.1"/>
</dbReference>
<dbReference type="SUPFAM" id="SSF56645">
    <property type="entry name" value="Acyl-CoA dehydrogenase NM domain-like"/>
    <property type="match status" value="1"/>
</dbReference>
<dbReference type="Gene3D" id="1.10.540.10">
    <property type="entry name" value="Acyl-CoA dehydrogenase/oxidase, N-terminal domain"/>
    <property type="match status" value="1"/>
</dbReference>
<reference evidence="9 10" key="1">
    <citation type="submission" date="2014-04" db="EMBL/GenBank/DDBJ databases">
        <title>A comprehensive comparison of genomes of Erythrobacter spp. Strains.</title>
        <authorList>
            <person name="Zheng Q."/>
        </authorList>
    </citation>
    <scope>NUCLEOTIDE SEQUENCE [LARGE SCALE GENOMIC DNA]</scope>
    <source>
        <strain evidence="9 10">DSM 8509</strain>
    </source>
</reference>
<comment type="cofactor">
    <cofactor evidence="1 5">
        <name>FAD</name>
        <dbReference type="ChEBI" id="CHEBI:57692"/>
    </cofactor>
</comment>
<evidence type="ECO:0008006" key="11">
    <source>
        <dbReference type="Google" id="ProtNLM"/>
    </source>
</evidence>
<dbReference type="PATRIC" id="fig|39960.10.peg.667"/>
<dbReference type="Gene3D" id="2.40.110.10">
    <property type="entry name" value="Butyryl-CoA Dehydrogenase, subunit A, domain 2"/>
    <property type="match status" value="1"/>
</dbReference>
<protein>
    <recommendedName>
        <fullName evidence="11">Acyl-CoA dehydrogenase</fullName>
    </recommendedName>
</protein>
<dbReference type="InterPro" id="IPR009100">
    <property type="entry name" value="AcylCoA_DH/oxidase_NM_dom_sf"/>
</dbReference>
<accession>A0A074M5M9</accession>
<dbReference type="InterPro" id="IPR013786">
    <property type="entry name" value="AcylCoA_DH/ox_N"/>
</dbReference>
<feature type="domain" description="Acyl-CoA oxidase/dehydrogenase middle" evidence="7">
    <location>
        <begin position="154"/>
        <end position="236"/>
    </location>
</feature>
<gene>
    <name evidence="9" type="ORF">EH32_03260</name>
</gene>
<sequence length="411" mass="43946">MIGFELTDEQRMLQQTARDFAASHIAPCAERIRRAEDGIDPWQEVRPVFLRAAELGFTNLLIPEEHGGVGGSALDHVLIMEELGAADHGIASTYLNISATAPLIILHGGTDAQREAWLPEIAAADDFVLASASSEPDVAGADSFCPSPDPRIGLKSTARREGDEYVLNGAKSGFSTNAGAARGYFVMARTDLSKPARESTAMFFVPADTPGLKVGRRTRLSGWETACQAEVILEDVRIPAGRRVGGEGSDAGMIFFRILPYLASGFAATFVGLARAAFDLAFAYAHERVSWGQPIIEHQAVSLKLADMAVEIEAARLMVWRAAAAADTGDPRAGMLYAPAAKTMAVDTAIRCAERAMKILGSYGITREYPAARMLNDAWIGDSCDGTRDVLRLNIIQAMRMAAAGGPPPGH</sequence>
<keyword evidence="3 5" id="KW-0285">Flavoprotein</keyword>